<proteinExistence type="predicted"/>
<dbReference type="GO" id="GO:0005778">
    <property type="term" value="C:peroxisomal membrane"/>
    <property type="evidence" value="ECO:0007669"/>
    <property type="project" value="TreeGrafter"/>
</dbReference>
<dbReference type="GO" id="GO:0005324">
    <property type="term" value="F:long-chain fatty acid transmembrane transporter activity"/>
    <property type="evidence" value="ECO:0007669"/>
    <property type="project" value="TreeGrafter"/>
</dbReference>
<name>A0A9N9K2L1_9GLOM</name>
<dbReference type="Pfam" id="PF06472">
    <property type="entry name" value="ABC_membrane_2"/>
    <property type="match status" value="1"/>
</dbReference>
<evidence type="ECO:0000313" key="7">
    <source>
        <dbReference type="EMBL" id="CAG8803958.1"/>
    </source>
</evidence>
<feature type="non-terminal residue" evidence="7">
    <location>
        <position position="207"/>
    </location>
</feature>
<accession>A0A9N9K2L1</accession>
<gene>
    <name evidence="7" type="ORF">DERYTH_LOCUS24002</name>
</gene>
<feature type="domain" description="ABC transmembrane type-1" evidence="6">
    <location>
        <begin position="135"/>
        <end position="207"/>
    </location>
</feature>
<dbReference type="AlphaFoldDB" id="A0A9N9K2L1"/>
<keyword evidence="8" id="KW-1185">Reference proteome</keyword>
<dbReference type="GO" id="GO:0005524">
    <property type="term" value="F:ATP binding"/>
    <property type="evidence" value="ECO:0007669"/>
    <property type="project" value="InterPro"/>
</dbReference>
<dbReference type="GO" id="GO:0007031">
    <property type="term" value="P:peroxisome organization"/>
    <property type="evidence" value="ECO:0007669"/>
    <property type="project" value="TreeGrafter"/>
</dbReference>
<evidence type="ECO:0000256" key="5">
    <source>
        <dbReference type="SAM" id="Phobius"/>
    </source>
</evidence>
<evidence type="ECO:0000256" key="1">
    <source>
        <dbReference type="ARBA" id="ARBA00022448"/>
    </source>
</evidence>
<keyword evidence="1" id="KW-0813">Transport</keyword>
<protein>
    <submittedName>
        <fullName evidence="7">53_t:CDS:1</fullName>
    </submittedName>
</protein>
<comment type="caution">
    <text evidence="7">The sequence shown here is derived from an EMBL/GenBank/DDBJ whole genome shotgun (WGS) entry which is preliminary data.</text>
</comment>
<dbReference type="InterPro" id="IPR050835">
    <property type="entry name" value="ABC_transporter_sub-D"/>
</dbReference>
<reference evidence="7" key="1">
    <citation type="submission" date="2021-06" db="EMBL/GenBank/DDBJ databases">
        <authorList>
            <person name="Kallberg Y."/>
            <person name="Tangrot J."/>
            <person name="Rosling A."/>
        </authorList>
    </citation>
    <scope>NUCLEOTIDE SEQUENCE</scope>
    <source>
        <strain evidence="7">MA453B</strain>
    </source>
</reference>
<dbReference type="PANTHER" id="PTHR11384">
    <property type="entry name" value="ATP-BINDING CASSETTE, SUB-FAMILY D MEMBER"/>
    <property type="match status" value="1"/>
</dbReference>
<keyword evidence="3 5" id="KW-1133">Transmembrane helix</keyword>
<dbReference type="GO" id="GO:0006635">
    <property type="term" value="P:fatty acid beta-oxidation"/>
    <property type="evidence" value="ECO:0007669"/>
    <property type="project" value="TreeGrafter"/>
</dbReference>
<keyword evidence="2 5" id="KW-0812">Transmembrane</keyword>
<dbReference type="PANTHER" id="PTHR11384:SF67">
    <property type="entry name" value="ATP-BINDING CASSETTE SUB-FAMILY D MEMBER 1"/>
    <property type="match status" value="1"/>
</dbReference>
<evidence type="ECO:0000256" key="4">
    <source>
        <dbReference type="ARBA" id="ARBA00023136"/>
    </source>
</evidence>
<evidence type="ECO:0000259" key="6">
    <source>
        <dbReference type="Pfam" id="PF06472"/>
    </source>
</evidence>
<dbReference type="OrthoDB" id="422637at2759"/>
<dbReference type="GO" id="GO:0015910">
    <property type="term" value="P:long-chain fatty acid import into peroxisome"/>
    <property type="evidence" value="ECO:0007669"/>
    <property type="project" value="TreeGrafter"/>
</dbReference>
<feature type="non-terminal residue" evidence="7">
    <location>
        <position position="1"/>
    </location>
</feature>
<organism evidence="7 8">
    <name type="scientific">Dentiscutata erythropus</name>
    <dbReference type="NCBI Taxonomy" id="1348616"/>
    <lineage>
        <taxon>Eukaryota</taxon>
        <taxon>Fungi</taxon>
        <taxon>Fungi incertae sedis</taxon>
        <taxon>Mucoromycota</taxon>
        <taxon>Glomeromycotina</taxon>
        <taxon>Glomeromycetes</taxon>
        <taxon>Diversisporales</taxon>
        <taxon>Gigasporaceae</taxon>
        <taxon>Dentiscutata</taxon>
    </lineage>
</organism>
<dbReference type="GO" id="GO:0140359">
    <property type="term" value="F:ABC-type transporter activity"/>
    <property type="evidence" value="ECO:0007669"/>
    <property type="project" value="InterPro"/>
</dbReference>
<evidence type="ECO:0000256" key="2">
    <source>
        <dbReference type="ARBA" id="ARBA00022692"/>
    </source>
</evidence>
<dbReference type="EMBL" id="CAJVPY010038453">
    <property type="protein sequence ID" value="CAG8803958.1"/>
    <property type="molecule type" value="Genomic_DNA"/>
</dbReference>
<dbReference type="GO" id="GO:0042760">
    <property type="term" value="P:very long-chain fatty acid catabolic process"/>
    <property type="evidence" value="ECO:0007669"/>
    <property type="project" value="TreeGrafter"/>
</dbReference>
<feature type="transmembrane region" description="Helical" evidence="5">
    <location>
        <begin position="148"/>
        <end position="167"/>
    </location>
</feature>
<sequence>PVDRLPVPLQAVLEPVTSNAPRQPYSKTKVIASAAIISLAAYITNYIYRRRLENFGSQTISPLSGTSSKFDVFEGPTPGNNKYTLTVPYKNRTAKVTIRPTSTETFKKHKKFFPPVTSAQRVGVNKVFFKQLSAIFKVIIPKIRSKEVIILVLHSIFLVLRTWLSIVVAKLDGRIVRDLVAANGKEFLKGIMYWFAIAIPATYTNSM</sequence>
<evidence type="ECO:0000256" key="3">
    <source>
        <dbReference type="ARBA" id="ARBA00022989"/>
    </source>
</evidence>
<evidence type="ECO:0000313" key="8">
    <source>
        <dbReference type="Proteomes" id="UP000789405"/>
    </source>
</evidence>
<dbReference type="InterPro" id="IPR011527">
    <property type="entry name" value="ABC1_TM_dom"/>
</dbReference>
<dbReference type="Proteomes" id="UP000789405">
    <property type="component" value="Unassembled WGS sequence"/>
</dbReference>
<keyword evidence="4 5" id="KW-0472">Membrane</keyword>
<feature type="transmembrane region" description="Helical" evidence="5">
    <location>
        <begin position="30"/>
        <end position="48"/>
    </location>
</feature>